<dbReference type="SUPFAM" id="SSF52540">
    <property type="entry name" value="P-loop containing nucleoside triphosphate hydrolases"/>
    <property type="match status" value="2"/>
</dbReference>
<dbReference type="InterPro" id="IPR011528">
    <property type="entry name" value="NERD"/>
</dbReference>
<organism evidence="2 3">
    <name type="scientific">Pseudoalteromonas citrea</name>
    <dbReference type="NCBI Taxonomy" id="43655"/>
    <lineage>
        <taxon>Bacteria</taxon>
        <taxon>Pseudomonadati</taxon>
        <taxon>Pseudomonadota</taxon>
        <taxon>Gammaproteobacteria</taxon>
        <taxon>Alteromonadales</taxon>
        <taxon>Pseudoalteromonadaceae</taxon>
        <taxon>Pseudoalteromonas</taxon>
    </lineage>
</organism>
<reference evidence="2" key="2">
    <citation type="submission" date="2015-03" db="EMBL/GenBank/DDBJ databases">
        <title>Genome sequence of Pseudoalteromonas citrea.</title>
        <authorList>
            <person name="Xie B.-B."/>
            <person name="Rong J.-C."/>
            <person name="Qin Q.-L."/>
            <person name="Zhang Y.-Z."/>
        </authorList>
    </citation>
    <scope>NUCLEOTIDE SEQUENCE</scope>
    <source>
        <strain evidence="2">DSM 8771</strain>
    </source>
</reference>
<proteinExistence type="predicted"/>
<evidence type="ECO:0000313" key="3">
    <source>
        <dbReference type="Proteomes" id="UP000016487"/>
    </source>
</evidence>
<dbReference type="AlphaFoldDB" id="A0AAD4FS01"/>
<name>A0AAD4FS01_9GAMM</name>
<comment type="caution">
    <text evidence="2">The sequence shown here is derived from an EMBL/GenBank/DDBJ whole genome shotgun (WGS) entry which is preliminary data.</text>
</comment>
<evidence type="ECO:0000313" key="2">
    <source>
        <dbReference type="EMBL" id="KAF7771438.1"/>
    </source>
</evidence>
<reference evidence="2" key="1">
    <citation type="journal article" date="2012" name="J. Bacteriol.">
        <title>Genome sequences of type strains of seven species of the marine bacterium Pseudoalteromonas.</title>
        <authorList>
            <person name="Xie B.B."/>
            <person name="Shu Y.L."/>
            <person name="Qin Q.L."/>
            <person name="Rong J.C."/>
            <person name="Zhang X.Y."/>
            <person name="Chen X.L."/>
            <person name="Shi M."/>
            <person name="He H.L."/>
            <person name="Zhou B.C."/>
            <person name="Zhang Y.Z."/>
        </authorList>
    </citation>
    <scope>NUCLEOTIDE SEQUENCE</scope>
    <source>
        <strain evidence="2">DSM 8771</strain>
    </source>
</reference>
<evidence type="ECO:0000259" key="1">
    <source>
        <dbReference type="PROSITE" id="PS50965"/>
    </source>
</evidence>
<dbReference type="Gene3D" id="3.40.50.300">
    <property type="entry name" value="P-loop containing nucleotide triphosphate hydrolases"/>
    <property type="match status" value="2"/>
</dbReference>
<dbReference type="Pfam" id="PF08378">
    <property type="entry name" value="NERD"/>
    <property type="match status" value="1"/>
</dbReference>
<dbReference type="InterPro" id="IPR054572">
    <property type="entry name" value="TBP-TOTE"/>
</dbReference>
<dbReference type="Pfam" id="PF13538">
    <property type="entry name" value="UvrD_C_2"/>
    <property type="match status" value="1"/>
</dbReference>
<dbReference type="InterPro" id="IPR027417">
    <property type="entry name" value="P-loop_NTPase"/>
</dbReference>
<accession>A0AAD4FS01</accession>
<dbReference type="PROSITE" id="PS50965">
    <property type="entry name" value="NERD"/>
    <property type="match status" value="1"/>
</dbReference>
<protein>
    <recommendedName>
        <fullName evidence="1">NERD domain-containing protein</fullName>
    </recommendedName>
</protein>
<dbReference type="RefSeq" id="WP_010363035.1">
    <property type="nucleotide sequence ID" value="NZ_AHBZ03000016.1"/>
</dbReference>
<dbReference type="InterPro" id="IPR027785">
    <property type="entry name" value="UvrD-like_helicase_C"/>
</dbReference>
<dbReference type="Pfam" id="PF22721">
    <property type="entry name" value="TBP-TOTE"/>
    <property type="match status" value="1"/>
</dbReference>
<dbReference type="EMBL" id="AHBZ03000016">
    <property type="protein sequence ID" value="KAF7771438.1"/>
    <property type="molecule type" value="Genomic_DNA"/>
</dbReference>
<feature type="domain" description="NERD" evidence="1">
    <location>
        <begin position="11"/>
        <end position="130"/>
    </location>
</feature>
<gene>
    <name evidence="2" type="ORF">PCIT_a4014</name>
</gene>
<dbReference type="Proteomes" id="UP000016487">
    <property type="component" value="Unassembled WGS sequence"/>
</dbReference>
<sequence>MGFKAFRGSAFNHSHENQAFNALHDMLQAEWDERDDQLYLFGNFFVAGKEFDALIVKNNAIIVIDFKNFGGELTFSENGPWYCDDVVVKGGNSRNPFLQLRSNKFALLDYIKSGHIEIQSKPNLGHIAGLVMFHQPIEIDDTQIPQQIKSWFHICDLSKAIRTIDGIASAEIDMSLHELNMIADAFAAPEYFPDGKPVTRAISVDPDTSFETEFTRIGFQKAALEQAERWLTSDICALVLKGMSSTGKRTLVREIIKRIENKNKSLLLLTPNARIANKYTEMGLGEFNSIYQVLYSSKSDGVVKKSNGVELAKHPVILTSEQVKDKVLVVVESHLISNSYYDMDNAIFGSGHMVNDLLTAFENNPPKLLLVGDPYQLSRGDLDQCLLSGQAIRDKELTIDEAFLEQQIESDPKELHDFQFEIAQQMQHKHFNKLPNADSEVVSQIENSPTIGTDITSGRYHGVYLTALNDMAQKINFAAKQKVLKQANPYVLNAGDLIDFHTSTPVNNPLNSNTEIEPSNDWVHSGEIATVTSVEEKIDTIELSLKGRDKPSVVRIGYLSCRVPSLGDVNVSYIIDYLHAEKPELSTDQMLVLSIKAREQAVEAFKGLKGKLDSINDKKSDEYRSEKKKYSELIQNHIAHSPLLNAARIRYAYAMTVHRAQGRQWNLVYLDASRGPSGDSITNDGFFRFLYTASMSAENGLKLLKYPKLTPLYQTQFIPNNNCKIGIFPVSKGFNYQIPEQTELEKFNYPVGMNTDVVELKAICFSVSNCLSNSSWRISELKQHSYQELYTFEHSTGKKVRVRFTYDKNIKVKTLAFPDESKEPSLSEELKTLLASEITFDESRLNTALQSLRNFVEELGFEVVDAKRSGDWEMQVLCAKGNEAIQLKTWVVKTGLLSKIMPEKATSEEVIVLFKEALNE</sequence>